<comment type="caution">
    <text evidence="2">The sequence shown here is derived from an EMBL/GenBank/DDBJ whole genome shotgun (WGS) entry which is preliminary data.</text>
</comment>
<accession>A0A9X1TZV2</accession>
<protein>
    <submittedName>
        <fullName evidence="2">DUF3068 domain-containing protein</fullName>
    </submittedName>
</protein>
<evidence type="ECO:0000313" key="3">
    <source>
        <dbReference type="Proteomes" id="UP001139336"/>
    </source>
</evidence>
<dbReference type="Proteomes" id="UP001139336">
    <property type="component" value="Unassembled WGS sequence"/>
</dbReference>
<proteinExistence type="predicted"/>
<dbReference type="EMBL" id="JAKGSI010000004">
    <property type="protein sequence ID" value="MCF4007311.1"/>
    <property type="molecule type" value="Genomic_DNA"/>
</dbReference>
<keyword evidence="1" id="KW-0812">Transmembrane</keyword>
<keyword evidence="3" id="KW-1185">Reference proteome</keyword>
<dbReference type="Pfam" id="PF11271">
    <property type="entry name" value="PorA"/>
    <property type="match status" value="1"/>
</dbReference>
<evidence type="ECO:0000256" key="1">
    <source>
        <dbReference type="SAM" id="Phobius"/>
    </source>
</evidence>
<keyword evidence="1" id="KW-1133">Transmembrane helix</keyword>
<evidence type="ECO:0000313" key="2">
    <source>
        <dbReference type="EMBL" id="MCF4007311.1"/>
    </source>
</evidence>
<name>A0A9X1TZV2_9CORY</name>
<organism evidence="2 3">
    <name type="scientific">Corynebacterium uropygiale</name>
    <dbReference type="NCBI Taxonomy" id="1775911"/>
    <lineage>
        <taxon>Bacteria</taxon>
        <taxon>Bacillati</taxon>
        <taxon>Actinomycetota</taxon>
        <taxon>Actinomycetes</taxon>
        <taxon>Mycobacteriales</taxon>
        <taxon>Corynebacteriaceae</taxon>
        <taxon>Corynebacterium</taxon>
    </lineage>
</organism>
<keyword evidence="1" id="KW-0472">Membrane</keyword>
<reference evidence="2" key="1">
    <citation type="submission" date="2022-01" db="EMBL/GenBank/DDBJ databases">
        <title>Corynebacterium sp. nov isolated from isolated from the feces of the greater white-fronted geese (Anser albifrons) at Poyang Lake, PR China.</title>
        <authorList>
            <person name="Liu Q."/>
        </authorList>
    </citation>
    <scope>NUCLEOTIDE SEQUENCE</scope>
    <source>
        <strain evidence="2">JCM 32435</strain>
    </source>
</reference>
<sequence>MRRRMFGNRRMRRTLLKLLGVIVALLLVGSLLPQLIIFLMRPLSTSLDETFTTTPTDAIVLGQSHTITSTTHLQTSPADKRKHVHLSARREVSLDERPALIFDDSIDLIRRSAFPIADPTSTVTAELPGMGTTIASDAFIREGLQYFFPAEAERRSFDYFDPIAQRPTPLDYVDRDEHAGLRTYLFHQRVNPVNLVEAGVRARTQPEQVGETVTGDRRHRLSELPEDQQEAILHLERTLPATQLYTAEERAQRGLSASEPVRVHPYYSVDRKVWVEPKSGGIIDTVDNVLIVLAASDQDAADDAAAWHAGKSLNPDRTVLATTLRWDDQTVQQQRDNAAHQLHTLRFFQWISVVSNAAIAVVAILMVVVRVRGQRALRQR</sequence>
<dbReference type="RefSeq" id="WP_236119449.1">
    <property type="nucleotide sequence ID" value="NZ_JAKGSI010000004.1"/>
</dbReference>
<dbReference type="InterPro" id="IPR021424">
    <property type="entry name" value="PorA"/>
</dbReference>
<feature type="transmembrane region" description="Helical" evidence="1">
    <location>
        <begin position="347"/>
        <end position="371"/>
    </location>
</feature>
<dbReference type="AlphaFoldDB" id="A0A9X1TZV2"/>
<gene>
    <name evidence="2" type="ORF">L1O03_09020</name>
</gene>